<feature type="domain" description="Reverse transcriptase" evidence="1">
    <location>
        <begin position="1"/>
        <end position="72"/>
    </location>
</feature>
<dbReference type="PANTHER" id="PTHR34047">
    <property type="entry name" value="NUCLEAR INTRON MATURASE 1, MITOCHONDRIAL-RELATED"/>
    <property type="match status" value="1"/>
</dbReference>
<protein>
    <recommendedName>
        <fullName evidence="1">Reverse transcriptase domain-containing protein</fullName>
    </recommendedName>
</protein>
<dbReference type="EMBL" id="CP063356">
    <property type="protein sequence ID" value="QOY38591.1"/>
    <property type="molecule type" value="Genomic_DNA"/>
</dbReference>
<dbReference type="Pfam" id="PF00078">
    <property type="entry name" value="RVT_1"/>
    <property type="match status" value="1"/>
</dbReference>
<dbReference type="InterPro" id="IPR051083">
    <property type="entry name" value="GrpII_Intron_Splice-Mob/Def"/>
</dbReference>
<dbReference type="PROSITE" id="PS50878">
    <property type="entry name" value="RT_POL"/>
    <property type="match status" value="1"/>
</dbReference>
<proteinExistence type="predicted"/>
<reference evidence="2" key="2">
    <citation type="journal article" date="2019" name="Int. J. Syst. Evol. Microbiol.">
        <title>Anaerobacillus isosaccharinicus sp. nov., an alkaliphilic bacterium which degrades isosaccharinic acid.</title>
        <authorList>
            <person name="Bassil N.M."/>
            <person name="Lloyd J.R."/>
        </authorList>
    </citation>
    <scope>NUCLEOTIDE SEQUENCE [LARGE SCALE GENOMIC DNA]</scope>
    <source>
        <strain evidence="2">NB2006</strain>
    </source>
</reference>
<evidence type="ECO:0000259" key="1">
    <source>
        <dbReference type="PROSITE" id="PS50878"/>
    </source>
</evidence>
<dbReference type="AlphaFoldDB" id="A0A7S7LCW8"/>
<dbReference type="OrthoDB" id="9793236at2"/>
<organism evidence="2">
    <name type="scientific">Anaerobacillus isosaccharinicus</name>
    <dbReference type="NCBI Taxonomy" id="1532552"/>
    <lineage>
        <taxon>Bacteria</taxon>
        <taxon>Bacillati</taxon>
        <taxon>Bacillota</taxon>
        <taxon>Bacilli</taxon>
        <taxon>Bacillales</taxon>
        <taxon>Bacillaceae</taxon>
        <taxon>Anaerobacillus</taxon>
    </lineage>
</organism>
<gene>
    <name evidence="2" type="ORF">AWH56_012665</name>
</gene>
<reference evidence="2" key="1">
    <citation type="journal article" date="2017" name="Genome Announc.">
        <title>Draft Genome Sequences of Four Alkaliphilic Bacteria Belonging to the Anaerobacillus Genus.</title>
        <authorList>
            <person name="Bassil N.M."/>
            <person name="Lloyd J.R."/>
        </authorList>
    </citation>
    <scope>NUCLEOTIDE SEQUENCE [LARGE SCALE GENOMIC DNA]</scope>
    <source>
        <strain evidence="2">NB2006</strain>
    </source>
</reference>
<dbReference type="Pfam" id="PF08388">
    <property type="entry name" value="GIIM"/>
    <property type="match status" value="1"/>
</dbReference>
<dbReference type="PANTHER" id="PTHR34047:SF8">
    <property type="entry name" value="PROTEIN YKFC"/>
    <property type="match status" value="1"/>
</dbReference>
<dbReference type="InterPro" id="IPR013597">
    <property type="entry name" value="Mat_intron_G2"/>
</dbReference>
<sequence length="218" mass="26061">MLNELDKELEKRGHNFVRYADDANIYVKTKKAGERVMNSVTDFIETKLKLKVNKNKSAVDRPWKRKFLGFSFTVQKDPKIRISNESIKRLKAKIREITSRSKPLSMDQRIKQLNQYLTGWCGYYALADTPSKFKGFDEWIRTRLRMCEWKQWKLPKMRVRKLTGLGVPKQKAYEWGNTRKKYCRISISPILKKTLNNAYWSHQGLKSLYQRYEFLRHT</sequence>
<accession>A0A7S7LCW8</accession>
<dbReference type="InterPro" id="IPR043502">
    <property type="entry name" value="DNA/RNA_pol_sf"/>
</dbReference>
<name>A0A7S7LCW8_9BACI</name>
<dbReference type="InterPro" id="IPR000477">
    <property type="entry name" value="RT_dom"/>
</dbReference>
<evidence type="ECO:0000313" key="2">
    <source>
        <dbReference type="EMBL" id="QOY38591.1"/>
    </source>
</evidence>
<reference evidence="2" key="3">
    <citation type="submission" date="2020-10" db="EMBL/GenBank/DDBJ databases">
        <authorList>
            <person name="Bassil N.M."/>
            <person name="Lloyd J.R."/>
        </authorList>
    </citation>
    <scope>NUCLEOTIDE SEQUENCE</scope>
    <source>
        <strain evidence="2">NB2006</strain>
    </source>
</reference>
<dbReference type="SUPFAM" id="SSF56672">
    <property type="entry name" value="DNA/RNA polymerases"/>
    <property type="match status" value="1"/>
</dbReference>